<keyword evidence="7 9" id="KW-0472">Membrane</keyword>
<proteinExistence type="inferred from homology"/>
<keyword evidence="4 9" id="KW-0997">Cell inner membrane</keyword>
<evidence type="ECO:0000313" key="14">
    <source>
        <dbReference type="Proteomes" id="UP000303847"/>
    </source>
</evidence>
<sequence length="153" mass="17241">MINRISSLFIVVAAIGIASLAILMGWAICMRWFWGSTPQWAEELPEIVLVWATMLGMAYCSQRRSHLNAGLLGLWLRNRNRQHAVHQLMQVVLVVFMLLLAKAGWDLTVLTMEQKTTALQWPVGVVYGSVPLSCLAVVLINLGQLFRTRGRHE</sequence>
<reference evidence="12 14" key="2">
    <citation type="submission" date="2018-11" db="EMBL/GenBank/DDBJ databases">
        <title>Genome sequences of Brenneria nigrifluens and Brenneria rubrifaciens.</title>
        <authorList>
            <person name="Poret-Peterson A.T."/>
            <person name="McClean A.E."/>
            <person name="Kluepfel D.A."/>
        </authorList>
    </citation>
    <scope>NUCLEOTIDE SEQUENCE [LARGE SCALE GENOMIC DNA]</scope>
    <source>
        <strain evidence="12 14">ATCC 13028</strain>
    </source>
</reference>
<dbReference type="OrthoDB" id="2085311at2"/>
<evidence type="ECO:0000313" key="11">
    <source>
        <dbReference type="EMBL" id="PWC24752.1"/>
    </source>
</evidence>
<evidence type="ECO:0000256" key="7">
    <source>
        <dbReference type="ARBA" id="ARBA00023136"/>
    </source>
</evidence>
<keyword evidence="2 9" id="KW-0813">Transport</keyword>
<comment type="subcellular location">
    <subcellularLocation>
        <location evidence="1 9">Cell inner membrane</location>
        <topology evidence="1 9">Multi-pass membrane protein</topology>
    </subcellularLocation>
</comment>
<comment type="similarity">
    <text evidence="8 9">Belongs to the TRAP transporter small permease family.</text>
</comment>
<name>A0A2U1USZ9_9GAMM</name>
<keyword evidence="5 9" id="KW-0812">Transmembrane</keyword>
<evidence type="ECO:0000256" key="8">
    <source>
        <dbReference type="ARBA" id="ARBA00038436"/>
    </source>
</evidence>
<protein>
    <recommendedName>
        <fullName evidence="9">TRAP transporter small permease protein</fullName>
    </recommendedName>
</protein>
<evidence type="ECO:0000259" key="10">
    <source>
        <dbReference type="Pfam" id="PF04290"/>
    </source>
</evidence>
<evidence type="ECO:0000256" key="5">
    <source>
        <dbReference type="ARBA" id="ARBA00022692"/>
    </source>
</evidence>
<dbReference type="InterPro" id="IPR055348">
    <property type="entry name" value="DctQ"/>
</dbReference>
<keyword evidence="6 9" id="KW-1133">Transmembrane helix</keyword>
<feature type="transmembrane region" description="Helical" evidence="9">
    <location>
        <begin position="121"/>
        <end position="142"/>
    </location>
</feature>
<dbReference type="Proteomes" id="UP000303847">
    <property type="component" value="Chromosome"/>
</dbReference>
<dbReference type="GO" id="GO:0022857">
    <property type="term" value="F:transmembrane transporter activity"/>
    <property type="evidence" value="ECO:0007669"/>
    <property type="project" value="UniProtKB-UniRule"/>
</dbReference>
<comment type="subunit">
    <text evidence="9">The complex comprises the extracytoplasmic solute receptor protein and the two transmembrane proteins.</text>
</comment>
<evidence type="ECO:0000313" key="12">
    <source>
        <dbReference type="EMBL" id="QCR06920.1"/>
    </source>
</evidence>
<dbReference type="Pfam" id="PF04290">
    <property type="entry name" value="DctQ"/>
    <property type="match status" value="1"/>
</dbReference>
<keyword evidence="14" id="KW-1185">Reference proteome</keyword>
<dbReference type="EMBL" id="QDKK01000010">
    <property type="protein sequence ID" value="PWC24752.1"/>
    <property type="molecule type" value="Genomic_DNA"/>
</dbReference>
<dbReference type="GO" id="GO:0015740">
    <property type="term" value="P:C4-dicarboxylate transport"/>
    <property type="evidence" value="ECO:0007669"/>
    <property type="project" value="TreeGrafter"/>
</dbReference>
<organism evidence="11 13">
    <name type="scientific">Brenneria nigrifluens DSM 30175 = ATCC 13028</name>
    <dbReference type="NCBI Taxonomy" id="1121120"/>
    <lineage>
        <taxon>Bacteria</taxon>
        <taxon>Pseudomonadati</taxon>
        <taxon>Pseudomonadota</taxon>
        <taxon>Gammaproteobacteria</taxon>
        <taxon>Enterobacterales</taxon>
        <taxon>Pectobacteriaceae</taxon>
        <taxon>Brenneria</taxon>
    </lineage>
</organism>
<evidence type="ECO:0000256" key="2">
    <source>
        <dbReference type="ARBA" id="ARBA00022448"/>
    </source>
</evidence>
<dbReference type="AlphaFoldDB" id="A0A2U1USZ9"/>
<comment type="function">
    <text evidence="9">Part of the tripartite ATP-independent periplasmic (TRAP) transport system.</text>
</comment>
<accession>A0A2U1USZ9</accession>
<dbReference type="GO" id="GO:0005886">
    <property type="term" value="C:plasma membrane"/>
    <property type="evidence" value="ECO:0007669"/>
    <property type="project" value="UniProtKB-SubCell"/>
</dbReference>
<dbReference type="PANTHER" id="PTHR35011:SF2">
    <property type="entry name" value="2,3-DIKETO-L-GULONATE TRAP TRANSPORTER SMALL PERMEASE PROTEIN YIAM"/>
    <property type="match status" value="1"/>
</dbReference>
<keyword evidence="3" id="KW-1003">Cell membrane</keyword>
<evidence type="ECO:0000256" key="9">
    <source>
        <dbReference type="RuleBase" id="RU369079"/>
    </source>
</evidence>
<evidence type="ECO:0000256" key="3">
    <source>
        <dbReference type="ARBA" id="ARBA00022475"/>
    </source>
</evidence>
<evidence type="ECO:0000256" key="1">
    <source>
        <dbReference type="ARBA" id="ARBA00004429"/>
    </source>
</evidence>
<dbReference type="PANTHER" id="PTHR35011">
    <property type="entry name" value="2,3-DIKETO-L-GULONATE TRAP TRANSPORTER SMALL PERMEASE PROTEIN YIAM"/>
    <property type="match status" value="1"/>
</dbReference>
<feature type="transmembrane region" description="Helical" evidence="9">
    <location>
        <begin position="46"/>
        <end position="62"/>
    </location>
</feature>
<gene>
    <name evidence="11" type="ORF">DDT54_07390</name>
    <name evidence="12" type="ORF">EH206_11940</name>
</gene>
<feature type="transmembrane region" description="Helical" evidence="9">
    <location>
        <begin position="7"/>
        <end position="34"/>
    </location>
</feature>
<feature type="transmembrane region" description="Helical" evidence="9">
    <location>
        <begin position="83"/>
        <end position="101"/>
    </location>
</feature>
<evidence type="ECO:0000313" key="13">
    <source>
        <dbReference type="Proteomes" id="UP000295985"/>
    </source>
</evidence>
<reference evidence="11 13" key="1">
    <citation type="submission" date="2018-04" db="EMBL/GenBank/DDBJ databases">
        <title>Brenneria corticis sp.nov.</title>
        <authorList>
            <person name="Li Y."/>
        </authorList>
    </citation>
    <scope>NUCLEOTIDE SEQUENCE [LARGE SCALE GENOMIC DNA]</scope>
    <source>
        <strain evidence="11 13">LMG 2694</strain>
    </source>
</reference>
<evidence type="ECO:0000256" key="4">
    <source>
        <dbReference type="ARBA" id="ARBA00022519"/>
    </source>
</evidence>
<feature type="domain" description="Tripartite ATP-independent periplasmic transporters DctQ component" evidence="10">
    <location>
        <begin position="21"/>
        <end position="148"/>
    </location>
</feature>
<dbReference type="EMBL" id="CP034036">
    <property type="protein sequence ID" value="QCR06920.1"/>
    <property type="molecule type" value="Genomic_DNA"/>
</dbReference>
<dbReference type="InterPro" id="IPR007387">
    <property type="entry name" value="TRAP_DctQ"/>
</dbReference>
<dbReference type="Proteomes" id="UP000295985">
    <property type="component" value="Unassembled WGS sequence"/>
</dbReference>
<evidence type="ECO:0000256" key="6">
    <source>
        <dbReference type="ARBA" id="ARBA00022989"/>
    </source>
</evidence>